<dbReference type="RefSeq" id="WP_112716002.1">
    <property type="nucleotide sequence ID" value="NZ_LS483250.1"/>
</dbReference>
<protein>
    <submittedName>
        <fullName evidence="1">Uncharacterized protein</fullName>
    </submittedName>
</protein>
<accession>A0A330LQU3</accession>
<evidence type="ECO:0000313" key="1">
    <source>
        <dbReference type="EMBL" id="SQD79354.1"/>
    </source>
</evidence>
<organism evidence="1 2">
    <name type="scientific">Moritella yayanosii</name>
    <dbReference type="NCBI Taxonomy" id="69539"/>
    <lineage>
        <taxon>Bacteria</taxon>
        <taxon>Pseudomonadati</taxon>
        <taxon>Pseudomonadota</taxon>
        <taxon>Gammaproteobacteria</taxon>
        <taxon>Alteromonadales</taxon>
        <taxon>Moritellaceae</taxon>
        <taxon>Moritella</taxon>
    </lineage>
</organism>
<dbReference type="OrthoDB" id="9180944at2"/>
<dbReference type="EMBL" id="LS483250">
    <property type="protein sequence ID" value="SQD79354.1"/>
    <property type="molecule type" value="Genomic_DNA"/>
</dbReference>
<evidence type="ECO:0000313" key="2">
    <source>
        <dbReference type="Proteomes" id="UP000250163"/>
    </source>
</evidence>
<keyword evidence="2" id="KW-1185">Reference proteome</keyword>
<sequence>MIVTNISDQLITDKSREHWFDYWKHFSQNDQSYCSEYNCCNPSVHGVIVKISNQLQADSFIVPLCKPHSRNLKTQIELSNDAELIPSIYSL</sequence>
<proteinExistence type="predicted"/>
<gene>
    <name evidence="1" type="ORF">MORIYA_2891</name>
</gene>
<dbReference type="AlphaFoldDB" id="A0A330LQU3"/>
<dbReference type="Proteomes" id="UP000250163">
    <property type="component" value="Chromosome MORIYA"/>
</dbReference>
<name>A0A330LQU3_9GAMM</name>
<dbReference type="KEGG" id="mya:MORIYA_2891"/>
<reference evidence="2" key="1">
    <citation type="submission" date="2018-05" db="EMBL/GenBank/DDBJ databases">
        <authorList>
            <person name="Cea G.-C."/>
            <person name="William W."/>
        </authorList>
    </citation>
    <scope>NUCLEOTIDE SEQUENCE [LARGE SCALE GENOMIC DNA]</scope>
    <source>
        <strain evidence="2">DB21MT 5</strain>
    </source>
</reference>